<dbReference type="Proteomes" id="UP001236806">
    <property type="component" value="Unassembled WGS sequence"/>
</dbReference>
<gene>
    <name evidence="2" type="ORF">QFZ36_000472</name>
</gene>
<sequence>MAINLRSLGNAVKAGLRLLRGAGTGIGTAAQTGRPRRGRSIPGGRDRDGGDPAGQYQGHRYPGDYSGGFSPRYAPQPDGEPDPGEVVWAWVPYEEDFTRGKDRPVLVVGRNGGYLLGLMLTSKDRVPASAVSRDYLDLGAGAWDRQGRPSEARLDRILQLRPDSIRREGAVLDRERFEKVAAGLHRRHGWS</sequence>
<accession>A0ABU0PG45</accession>
<comment type="caution">
    <text evidence="2">The sequence shown here is derived from an EMBL/GenBank/DDBJ whole genome shotgun (WGS) entry which is preliminary data.</text>
</comment>
<dbReference type="InterPro" id="IPR003477">
    <property type="entry name" value="PemK-like"/>
</dbReference>
<evidence type="ECO:0008006" key="4">
    <source>
        <dbReference type="Google" id="ProtNLM"/>
    </source>
</evidence>
<protein>
    <recommendedName>
        <fullName evidence="4">PemK-like family protein</fullName>
    </recommendedName>
</protein>
<feature type="region of interest" description="Disordered" evidence="1">
    <location>
        <begin position="25"/>
        <end position="81"/>
    </location>
</feature>
<evidence type="ECO:0000313" key="3">
    <source>
        <dbReference type="Proteomes" id="UP001236806"/>
    </source>
</evidence>
<evidence type="ECO:0000313" key="2">
    <source>
        <dbReference type="EMBL" id="MDQ0672911.1"/>
    </source>
</evidence>
<keyword evidence="3" id="KW-1185">Reference proteome</keyword>
<dbReference type="RefSeq" id="WP_306633602.1">
    <property type="nucleotide sequence ID" value="NZ_JAUSXB010000001.1"/>
</dbReference>
<organism evidence="2 3">
    <name type="scientific">Pseudarthrobacter siccitolerans</name>
    <dbReference type="NCBI Taxonomy" id="861266"/>
    <lineage>
        <taxon>Bacteria</taxon>
        <taxon>Bacillati</taxon>
        <taxon>Actinomycetota</taxon>
        <taxon>Actinomycetes</taxon>
        <taxon>Micrococcales</taxon>
        <taxon>Micrococcaceae</taxon>
        <taxon>Pseudarthrobacter</taxon>
    </lineage>
</organism>
<dbReference type="Pfam" id="PF02452">
    <property type="entry name" value="PemK_toxin"/>
    <property type="match status" value="1"/>
</dbReference>
<name>A0ABU0PG45_9MICC</name>
<dbReference type="SUPFAM" id="SSF50118">
    <property type="entry name" value="Cell growth inhibitor/plasmid maintenance toxic component"/>
    <property type="match status" value="1"/>
</dbReference>
<dbReference type="EMBL" id="JAUSXB010000001">
    <property type="protein sequence ID" value="MDQ0672911.1"/>
    <property type="molecule type" value="Genomic_DNA"/>
</dbReference>
<proteinExistence type="predicted"/>
<evidence type="ECO:0000256" key="1">
    <source>
        <dbReference type="SAM" id="MobiDB-lite"/>
    </source>
</evidence>
<reference evidence="2 3" key="1">
    <citation type="submission" date="2023-07" db="EMBL/GenBank/DDBJ databases">
        <title>Comparative genomics of wheat-associated soil bacteria to identify genetic determinants of phenazine resistance.</title>
        <authorList>
            <person name="Mouncey N."/>
        </authorList>
    </citation>
    <scope>NUCLEOTIDE SEQUENCE [LARGE SCALE GENOMIC DNA]</scope>
    <source>
        <strain evidence="2 3">W1I3</strain>
    </source>
</reference>